<evidence type="ECO:0000256" key="4">
    <source>
        <dbReference type="ARBA" id="ARBA00012572"/>
    </source>
</evidence>
<evidence type="ECO:0000256" key="8">
    <source>
        <dbReference type="ARBA" id="ARBA00023141"/>
    </source>
</evidence>
<dbReference type="STRING" id="1004156.AYP45_07970"/>
<comment type="caution">
    <text evidence="12">The sequence shown here is derived from an EMBL/GenBank/DDBJ whole genome shotgun (WGS) entry which is preliminary data.</text>
</comment>
<comment type="catalytic activity">
    <reaction evidence="1 10">
        <text>N-(5-phospho-beta-D-ribosyl)anthranilate = 1-(2-carboxyphenylamino)-1-deoxy-D-ribulose 5-phosphate</text>
        <dbReference type="Rhea" id="RHEA:21540"/>
        <dbReference type="ChEBI" id="CHEBI:18277"/>
        <dbReference type="ChEBI" id="CHEBI:58613"/>
        <dbReference type="EC" id="5.3.1.24"/>
    </reaction>
</comment>
<evidence type="ECO:0000259" key="11">
    <source>
        <dbReference type="Pfam" id="PF00697"/>
    </source>
</evidence>
<dbReference type="EMBL" id="AYTS01000070">
    <property type="protein sequence ID" value="OOP56633.1"/>
    <property type="molecule type" value="Genomic_DNA"/>
</dbReference>
<evidence type="ECO:0000256" key="5">
    <source>
        <dbReference type="ARBA" id="ARBA00022272"/>
    </source>
</evidence>
<evidence type="ECO:0000313" key="12">
    <source>
        <dbReference type="EMBL" id="OOP56633.1"/>
    </source>
</evidence>
<dbReference type="NCBIfam" id="NF002298">
    <property type="entry name" value="PRK01222.1-4"/>
    <property type="match status" value="1"/>
</dbReference>
<dbReference type="PANTHER" id="PTHR42894:SF1">
    <property type="entry name" value="N-(5'-PHOSPHORIBOSYL)ANTHRANILATE ISOMERASE"/>
    <property type="match status" value="1"/>
</dbReference>
<dbReference type="EC" id="5.3.1.24" evidence="4 10"/>
<keyword evidence="9 10" id="KW-0413">Isomerase</keyword>
<dbReference type="AlphaFoldDB" id="A0A1V4AU21"/>
<keyword evidence="7 10" id="KW-0822">Tryptophan biosynthesis</keyword>
<dbReference type="Pfam" id="PF00697">
    <property type="entry name" value="PRAI"/>
    <property type="match status" value="1"/>
</dbReference>
<keyword evidence="6 10" id="KW-0028">Amino-acid biosynthesis</keyword>
<evidence type="ECO:0000256" key="2">
    <source>
        <dbReference type="ARBA" id="ARBA00004664"/>
    </source>
</evidence>
<reference evidence="12 13" key="1">
    <citation type="journal article" date="2017" name="Water Res.">
        <title>Discovery and metagenomic analysis of an anammox bacterial enrichment related to Candidatus "Brocadia caroliniensis" in a full-scale glycerol-fed nitritation-denitritation separate centrate treatment process.</title>
        <authorList>
            <person name="Park H."/>
            <person name="Brotto A.C."/>
            <person name="van Loosdrecht M.C."/>
            <person name="Chandran K."/>
        </authorList>
    </citation>
    <scope>NUCLEOTIDE SEQUENCE [LARGE SCALE GENOMIC DNA]</scope>
    <source>
        <strain evidence="12">26THWARD</strain>
    </source>
</reference>
<dbReference type="FunFam" id="3.20.20.70:FF:000075">
    <property type="entry name" value="Tryptophan biosynthesis protein TRP1"/>
    <property type="match status" value="1"/>
</dbReference>
<dbReference type="GO" id="GO:0000162">
    <property type="term" value="P:L-tryptophan biosynthetic process"/>
    <property type="evidence" value="ECO:0007669"/>
    <property type="project" value="UniProtKB-UniRule"/>
</dbReference>
<sequence>MMRVKICGITNSEDAQAAVELGADALGFVFARSSRQVTKEQARDIIEKLPPFVSPVGVFVDEKVETVKDICNFCGIHTIQLHGNEDPLYIHDLKGFKIIKAFRIKEEDDLMCLSYYKPHAFLLDSYVKGVMGGTGMAFNWEIAQQAHNYGNIILSGGLTPENITEAVRMVRPYAVDVSSGVEASPGKKSRELMKQFITNANFRED</sequence>
<feature type="domain" description="N-(5'phosphoribosyl) anthranilate isomerase (PRAI)" evidence="11">
    <location>
        <begin position="4"/>
        <end position="198"/>
    </location>
</feature>
<dbReference type="PANTHER" id="PTHR42894">
    <property type="entry name" value="N-(5'-PHOSPHORIBOSYL)ANTHRANILATE ISOMERASE"/>
    <property type="match status" value="1"/>
</dbReference>
<evidence type="ECO:0000256" key="1">
    <source>
        <dbReference type="ARBA" id="ARBA00001164"/>
    </source>
</evidence>
<evidence type="ECO:0000256" key="9">
    <source>
        <dbReference type="ARBA" id="ARBA00023235"/>
    </source>
</evidence>
<dbReference type="GO" id="GO:0004640">
    <property type="term" value="F:phosphoribosylanthranilate isomerase activity"/>
    <property type="evidence" value="ECO:0007669"/>
    <property type="project" value="UniProtKB-UniRule"/>
</dbReference>
<protein>
    <recommendedName>
        <fullName evidence="5 10">N-(5'-phosphoribosyl)anthranilate isomerase</fullName>
        <shortName evidence="10">PRAI</shortName>
        <ecNumber evidence="4 10">5.3.1.24</ecNumber>
    </recommendedName>
</protein>
<name>A0A1V4AU21_9BACT</name>
<dbReference type="HAMAP" id="MF_00135">
    <property type="entry name" value="PRAI"/>
    <property type="match status" value="1"/>
</dbReference>
<dbReference type="Proteomes" id="UP000189681">
    <property type="component" value="Unassembled WGS sequence"/>
</dbReference>
<organism evidence="12 13">
    <name type="scientific">Candidatus Brocadia carolinensis</name>
    <dbReference type="NCBI Taxonomy" id="1004156"/>
    <lineage>
        <taxon>Bacteria</taxon>
        <taxon>Pseudomonadati</taxon>
        <taxon>Planctomycetota</taxon>
        <taxon>Candidatus Brocadiia</taxon>
        <taxon>Candidatus Brocadiales</taxon>
        <taxon>Candidatus Brocadiaceae</taxon>
        <taxon>Candidatus Brocadia</taxon>
    </lineage>
</organism>
<dbReference type="InterPro" id="IPR044643">
    <property type="entry name" value="TrpF_fam"/>
</dbReference>
<dbReference type="InterPro" id="IPR013785">
    <property type="entry name" value="Aldolase_TIM"/>
</dbReference>
<dbReference type="CDD" id="cd00405">
    <property type="entry name" value="PRAI"/>
    <property type="match status" value="1"/>
</dbReference>
<accession>A0A1V4AU21</accession>
<comment type="pathway">
    <text evidence="2 10">Amino-acid biosynthesis; L-tryptophan biosynthesis; L-tryptophan from chorismate: step 3/5.</text>
</comment>
<dbReference type="SUPFAM" id="SSF51366">
    <property type="entry name" value="Ribulose-phoshate binding barrel"/>
    <property type="match status" value="1"/>
</dbReference>
<comment type="similarity">
    <text evidence="3 10">Belongs to the TrpF family.</text>
</comment>
<keyword evidence="8 10" id="KW-0057">Aromatic amino acid biosynthesis</keyword>
<evidence type="ECO:0000313" key="13">
    <source>
        <dbReference type="Proteomes" id="UP000189681"/>
    </source>
</evidence>
<evidence type="ECO:0000256" key="7">
    <source>
        <dbReference type="ARBA" id="ARBA00022822"/>
    </source>
</evidence>
<evidence type="ECO:0000256" key="6">
    <source>
        <dbReference type="ARBA" id="ARBA00022605"/>
    </source>
</evidence>
<dbReference type="Gene3D" id="3.20.20.70">
    <property type="entry name" value="Aldolase class I"/>
    <property type="match status" value="1"/>
</dbReference>
<evidence type="ECO:0000256" key="3">
    <source>
        <dbReference type="ARBA" id="ARBA00007571"/>
    </source>
</evidence>
<dbReference type="UniPathway" id="UPA00035">
    <property type="reaction ID" value="UER00042"/>
</dbReference>
<gene>
    <name evidence="10" type="primary">trpF</name>
    <name evidence="12" type="ORF">AYP45_07970</name>
</gene>
<dbReference type="InterPro" id="IPR001240">
    <property type="entry name" value="PRAI_dom"/>
</dbReference>
<dbReference type="InterPro" id="IPR011060">
    <property type="entry name" value="RibuloseP-bd_barrel"/>
</dbReference>
<evidence type="ECO:0000256" key="10">
    <source>
        <dbReference type="HAMAP-Rule" id="MF_00135"/>
    </source>
</evidence>
<proteinExistence type="inferred from homology"/>